<feature type="transmembrane region" description="Helical" evidence="1">
    <location>
        <begin position="12"/>
        <end position="34"/>
    </location>
</feature>
<dbReference type="AlphaFoldDB" id="A0A8K0NXA7"/>
<keyword evidence="1" id="KW-0472">Membrane</keyword>
<feature type="non-terminal residue" evidence="2">
    <location>
        <position position="1"/>
    </location>
</feature>
<keyword evidence="3" id="KW-1185">Reference proteome</keyword>
<sequence>MKGPPCQITIKFLCWVVFGNRPIFYFVIFCYMCVKMTGKRFFISSVPSKAIKSILNHLGHNEVNDADNCILVPSNILPFTKTIPYWIELCVFTGDAASSVTVIRSATGVELAGSDGKTLIVSELLFHNIKYGLLKHGINKPVERLRYNIRIMKDSPSFAECLELSTVKVPLEKKRKQLPLKYQIESLFKDPRYVQAGDILFASNLDEKAAFCYAVRVQGKEIAPGFLVSAEKSKIEQ</sequence>
<reference evidence="2" key="1">
    <citation type="submission" date="2013-04" db="EMBL/GenBank/DDBJ databases">
        <authorList>
            <person name="Qu J."/>
            <person name="Murali S.C."/>
            <person name="Bandaranaike D."/>
            <person name="Bellair M."/>
            <person name="Blankenburg K."/>
            <person name="Chao H."/>
            <person name="Dinh H."/>
            <person name="Doddapaneni H."/>
            <person name="Downs B."/>
            <person name="Dugan-Rocha S."/>
            <person name="Elkadiri S."/>
            <person name="Gnanaolivu R.D."/>
            <person name="Hernandez B."/>
            <person name="Javaid M."/>
            <person name="Jayaseelan J.C."/>
            <person name="Lee S."/>
            <person name="Li M."/>
            <person name="Ming W."/>
            <person name="Munidasa M."/>
            <person name="Muniz J."/>
            <person name="Nguyen L."/>
            <person name="Ongeri F."/>
            <person name="Osuji N."/>
            <person name="Pu L.-L."/>
            <person name="Puazo M."/>
            <person name="Qu C."/>
            <person name="Quiroz J."/>
            <person name="Raj R."/>
            <person name="Weissenberger G."/>
            <person name="Xin Y."/>
            <person name="Zou X."/>
            <person name="Han Y."/>
            <person name="Richards S."/>
            <person name="Worley K."/>
            <person name="Muzny D."/>
            <person name="Gibbs R."/>
        </authorList>
    </citation>
    <scope>NUCLEOTIDE SEQUENCE</scope>
    <source>
        <strain evidence="2">Sampled in the wild</strain>
    </source>
</reference>
<organism evidence="2 3">
    <name type="scientific">Ladona fulva</name>
    <name type="common">Scarce chaser dragonfly</name>
    <name type="synonym">Libellula fulva</name>
    <dbReference type="NCBI Taxonomy" id="123851"/>
    <lineage>
        <taxon>Eukaryota</taxon>
        <taxon>Metazoa</taxon>
        <taxon>Ecdysozoa</taxon>
        <taxon>Arthropoda</taxon>
        <taxon>Hexapoda</taxon>
        <taxon>Insecta</taxon>
        <taxon>Pterygota</taxon>
        <taxon>Palaeoptera</taxon>
        <taxon>Odonata</taxon>
        <taxon>Epiprocta</taxon>
        <taxon>Anisoptera</taxon>
        <taxon>Libelluloidea</taxon>
        <taxon>Libellulidae</taxon>
        <taxon>Ladona</taxon>
    </lineage>
</organism>
<gene>
    <name evidence="2" type="ORF">J437_LFUL004247</name>
</gene>
<reference evidence="2" key="2">
    <citation type="submission" date="2017-10" db="EMBL/GenBank/DDBJ databases">
        <title>Ladona fulva Genome sequencing and assembly.</title>
        <authorList>
            <person name="Murali S."/>
            <person name="Richards S."/>
            <person name="Bandaranaike D."/>
            <person name="Bellair M."/>
            <person name="Blankenburg K."/>
            <person name="Chao H."/>
            <person name="Dinh H."/>
            <person name="Doddapaneni H."/>
            <person name="Dugan-Rocha S."/>
            <person name="Elkadiri S."/>
            <person name="Gnanaolivu R."/>
            <person name="Hernandez B."/>
            <person name="Skinner E."/>
            <person name="Javaid M."/>
            <person name="Lee S."/>
            <person name="Li M."/>
            <person name="Ming W."/>
            <person name="Munidasa M."/>
            <person name="Muniz J."/>
            <person name="Nguyen L."/>
            <person name="Hughes D."/>
            <person name="Osuji N."/>
            <person name="Pu L.-L."/>
            <person name="Puazo M."/>
            <person name="Qu C."/>
            <person name="Quiroz J."/>
            <person name="Raj R."/>
            <person name="Weissenberger G."/>
            <person name="Xin Y."/>
            <person name="Zou X."/>
            <person name="Han Y."/>
            <person name="Worley K."/>
            <person name="Muzny D."/>
            <person name="Gibbs R."/>
        </authorList>
    </citation>
    <scope>NUCLEOTIDE SEQUENCE</scope>
    <source>
        <strain evidence="2">Sampled in the wild</strain>
    </source>
</reference>
<dbReference type="EMBL" id="KZ308237">
    <property type="protein sequence ID" value="KAG8225426.1"/>
    <property type="molecule type" value="Genomic_DNA"/>
</dbReference>
<protein>
    <submittedName>
        <fullName evidence="2">Uncharacterized protein</fullName>
    </submittedName>
</protein>
<name>A0A8K0NXA7_LADFU</name>
<accession>A0A8K0NXA7</accession>
<evidence type="ECO:0000313" key="2">
    <source>
        <dbReference type="EMBL" id="KAG8225426.1"/>
    </source>
</evidence>
<evidence type="ECO:0000256" key="1">
    <source>
        <dbReference type="SAM" id="Phobius"/>
    </source>
</evidence>
<dbReference type="Proteomes" id="UP000792457">
    <property type="component" value="Unassembled WGS sequence"/>
</dbReference>
<keyword evidence="1" id="KW-1133">Transmembrane helix</keyword>
<keyword evidence="1" id="KW-0812">Transmembrane</keyword>
<evidence type="ECO:0000313" key="3">
    <source>
        <dbReference type="Proteomes" id="UP000792457"/>
    </source>
</evidence>
<proteinExistence type="predicted"/>
<comment type="caution">
    <text evidence="2">The sequence shown here is derived from an EMBL/GenBank/DDBJ whole genome shotgun (WGS) entry which is preliminary data.</text>
</comment>